<feature type="compositionally biased region" description="Low complexity" evidence="2">
    <location>
        <begin position="172"/>
        <end position="197"/>
    </location>
</feature>
<sequence length="459" mass="49428">MRRGCNHCRPAGVKVGVEVNASAATTTPHHHHHTEHIDTGDQEMVIGVGIIDAPIASGNLHDSPNDTSEGRGSSVPVYFPTIEHAGLESERDDPIDSETVHTELPPSADDACDTEGSVRNNDADRDAFVNAAVEATRASPAKRSTGSFADEDDLFDIDEGFAEPPPKKAKSDAIPPAAAASEASAPKAAPTAQASTAFSLSKGKDAPAATTTPPSDLRGVISYLEAFTSQFTSLEADKVRLQKEVESSSSKLEGAVKIAAKARQEIDSLKEELGKLKEKLKEEEASRLAAEAQAAEKDELLRQSSLALLGALARMHLMIFPKIKQDKTLGQLIDAFAVDTKEVIEDRQVHHFFDKCYKAMRVVWKTMFPLNASPCLSLISEFENAKKIQDLVRAQVFAGARLTLALVLARYPSVDLLAIANAVGDFDSLYPKLLLPANIIVDKLEGHSRVPEEREAPQG</sequence>
<evidence type="ECO:0000256" key="2">
    <source>
        <dbReference type="SAM" id="MobiDB-lite"/>
    </source>
</evidence>
<organism evidence="3 4">
    <name type="scientific">Lolium multiflorum</name>
    <name type="common">Italian ryegrass</name>
    <name type="synonym">Lolium perenne subsp. multiflorum</name>
    <dbReference type="NCBI Taxonomy" id="4521"/>
    <lineage>
        <taxon>Eukaryota</taxon>
        <taxon>Viridiplantae</taxon>
        <taxon>Streptophyta</taxon>
        <taxon>Embryophyta</taxon>
        <taxon>Tracheophyta</taxon>
        <taxon>Spermatophyta</taxon>
        <taxon>Magnoliopsida</taxon>
        <taxon>Liliopsida</taxon>
        <taxon>Poales</taxon>
        <taxon>Poaceae</taxon>
        <taxon>BOP clade</taxon>
        <taxon>Pooideae</taxon>
        <taxon>Poodae</taxon>
        <taxon>Poeae</taxon>
        <taxon>Poeae Chloroplast Group 2 (Poeae type)</taxon>
        <taxon>Loliodinae</taxon>
        <taxon>Loliinae</taxon>
        <taxon>Lolium</taxon>
    </lineage>
</organism>
<evidence type="ECO:0000256" key="1">
    <source>
        <dbReference type="SAM" id="Coils"/>
    </source>
</evidence>
<dbReference type="Proteomes" id="UP001231189">
    <property type="component" value="Unassembled WGS sequence"/>
</dbReference>
<evidence type="ECO:0000313" key="4">
    <source>
        <dbReference type="Proteomes" id="UP001231189"/>
    </source>
</evidence>
<reference evidence="3" key="1">
    <citation type="submission" date="2023-07" db="EMBL/GenBank/DDBJ databases">
        <title>A chromosome-level genome assembly of Lolium multiflorum.</title>
        <authorList>
            <person name="Chen Y."/>
            <person name="Copetti D."/>
            <person name="Kolliker R."/>
            <person name="Studer B."/>
        </authorList>
    </citation>
    <scope>NUCLEOTIDE SEQUENCE</scope>
    <source>
        <strain evidence="3">02402/16</strain>
        <tissue evidence="3">Leaf</tissue>
    </source>
</reference>
<feature type="region of interest" description="Disordered" evidence="2">
    <location>
        <begin position="56"/>
        <end position="123"/>
    </location>
</feature>
<accession>A0AAD8VFA1</accession>
<protein>
    <submittedName>
        <fullName evidence="3">Uncharacterized protein</fullName>
    </submittedName>
</protein>
<name>A0AAD8VFA1_LOLMU</name>
<keyword evidence="1" id="KW-0175">Coiled coil</keyword>
<feature type="region of interest" description="Disordered" evidence="2">
    <location>
        <begin position="157"/>
        <end position="215"/>
    </location>
</feature>
<feature type="compositionally biased region" description="Basic and acidic residues" evidence="2">
    <location>
        <begin position="85"/>
        <end position="101"/>
    </location>
</feature>
<proteinExistence type="predicted"/>
<comment type="caution">
    <text evidence="3">The sequence shown here is derived from an EMBL/GenBank/DDBJ whole genome shotgun (WGS) entry which is preliminary data.</text>
</comment>
<evidence type="ECO:0000313" key="3">
    <source>
        <dbReference type="EMBL" id="KAK1602991.1"/>
    </source>
</evidence>
<keyword evidence="4" id="KW-1185">Reference proteome</keyword>
<feature type="compositionally biased region" description="Polar residues" evidence="2">
    <location>
        <begin position="60"/>
        <end position="71"/>
    </location>
</feature>
<dbReference type="AlphaFoldDB" id="A0AAD8VFA1"/>
<dbReference type="EMBL" id="JAUUTY010000146">
    <property type="protein sequence ID" value="KAK1602991.1"/>
    <property type="molecule type" value="Genomic_DNA"/>
</dbReference>
<gene>
    <name evidence="3" type="ORF">QYE76_048196</name>
</gene>
<feature type="coiled-coil region" evidence="1">
    <location>
        <begin position="224"/>
        <end position="298"/>
    </location>
</feature>